<comment type="similarity">
    <text evidence="1">Belongs to the phosphate acetyltransferase and butyryltransferase family.</text>
</comment>
<name>A0A8J8B1U7_9FIRM</name>
<dbReference type="Gene3D" id="3.40.718.10">
    <property type="entry name" value="Isopropylmalate Dehydrogenase"/>
    <property type="match status" value="1"/>
</dbReference>
<dbReference type="Pfam" id="PF01515">
    <property type="entry name" value="PTA_PTB"/>
    <property type="match status" value="2"/>
</dbReference>
<dbReference type="PIRSF" id="PIRSF000428">
    <property type="entry name" value="P_Ac_trans"/>
    <property type="match status" value="1"/>
</dbReference>
<feature type="domain" description="Phosphate acetyl/butaryl transferase" evidence="4">
    <location>
        <begin position="82"/>
        <end position="294"/>
    </location>
</feature>
<sequence length="305" mass="32684">MMKNFEELIQFVQKNPQKKKVAVAAAHDEHTLEGIHRAYENGIAVPILIGDQAKIESIMKKEGFSFPEAEVVNIGDDAAAARRAVRMVREGEADFLMKGKLQTADLLKEVVNKERGLQKGGLMSHFGIFEVPGYHKLLVLTDGGMLPYPDTGEKAQILMNAVKVLNGLGYENPKVAVLAAAELVNPKMQESVDGDLLKTMNREGKLPGCIVEGPISYDLAMSPEAAEIKGYSSPVTGDTDILLMPNMTSGNLLAKAFQFTAGAKMAGMIAGAGAPIVLVSRGATAEEKYLSLVLSAASANKQKID</sequence>
<evidence type="ECO:0000259" key="4">
    <source>
        <dbReference type="Pfam" id="PF01515"/>
    </source>
</evidence>
<dbReference type="InterPro" id="IPR050500">
    <property type="entry name" value="Phos_Acetyltrans/Butyryltrans"/>
</dbReference>
<evidence type="ECO:0000256" key="2">
    <source>
        <dbReference type="ARBA" id="ARBA00022679"/>
    </source>
</evidence>
<feature type="domain" description="Phosphate acetyl/butaryl transferase" evidence="4">
    <location>
        <begin position="13"/>
        <end position="77"/>
    </location>
</feature>
<evidence type="ECO:0000313" key="5">
    <source>
        <dbReference type="EMBL" id="MBR0598614.1"/>
    </source>
</evidence>
<dbReference type="Proteomes" id="UP000675664">
    <property type="component" value="Unassembled WGS sequence"/>
</dbReference>
<proteinExistence type="inferred from homology"/>
<evidence type="ECO:0000313" key="6">
    <source>
        <dbReference type="Proteomes" id="UP000675664"/>
    </source>
</evidence>
<dbReference type="EMBL" id="JAGSND010000007">
    <property type="protein sequence ID" value="MBR0598614.1"/>
    <property type="molecule type" value="Genomic_DNA"/>
</dbReference>
<organism evidence="5 6">
    <name type="scientific">Sinanaerobacter chloroacetimidivorans</name>
    <dbReference type="NCBI Taxonomy" id="2818044"/>
    <lineage>
        <taxon>Bacteria</taxon>
        <taxon>Bacillati</taxon>
        <taxon>Bacillota</taxon>
        <taxon>Clostridia</taxon>
        <taxon>Peptostreptococcales</taxon>
        <taxon>Anaerovoracaceae</taxon>
        <taxon>Sinanaerobacter</taxon>
    </lineage>
</organism>
<evidence type="ECO:0000256" key="1">
    <source>
        <dbReference type="ARBA" id="ARBA00005656"/>
    </source>
</evidence>
<comment type="caution">
    <text evidence="5">The sequence shown here is derived from an EMBL/GenBank/DDBJ whole genome shotgun (WGS) entry which is preliminary data.</text>
</comment>
<reference evidence="5" key="2">
    <citation type="submission" date="2021-04" db="EMBL/GenBank/DDBJ databases">
        <authorList>
            <person name="Liu J."/>
        </authorList>
    </citation>
    <scope>NUCLEOTIDE SEQUENCE</scope>
    <source>
        <strain evidence="5">BAD-6</strain>
    </source>
</reference>
<keyword evidence="2" id="KW-0808">Transferase</keyword>
<reference evidence="5" key="1">
    <citation type="submission" date="2021-04" db="EMBL/GenBank/DDBJ databases">
        <title>Sinoanaerobacter chloroacetimidivorans sp. nov., an obligate anaerobic bacterium isolated from anaerobic sludge.</title>
        <authorList>
            <person name="Bao Y."/>
        </authorList>
    </citation>
    <scope>NUCLEOTIDE SEQUENCE</scope>
    <source>
        <strain evidence="5">BAD-6</strain>
    </source>
</reference>
<dbReference type="PANTHER" id="PTHR43356:SF2">
    <property type="entry name" value="PHOSPHATE ACETYLTRANSFERASE"/>
    <property type="match status" value="1"/>
</dbReference>
<dbReference type="PANTHER" id="PTHR43356">
    <property type="entry name" value="PHOSPHATE ACETYLTRANSFERASE"/>
    <property type="match status" value="1"/>
</dbReference>
<keyword evidence="6" id="KW-1185">Reference proteome</keyword>
<protein>
    <submittedName>
        <fullName evidence="5">Phosphate butyryltransferase</fullName>
    </submittedName>
</protein>
<dbReference type="AlphaFoldDB" id="A0A8J8B1U7"/>
<evidence type="ECO:0000256" key="3">
    <source>
        <dbReference type="ARBA" id="ARBA00023315"/>
    </source>
</evidence>
<dbReference type="GO" id="GO:0016746">
    <property type="term" value="F:acyltransferase activity"/>
    <property type="evidence" value="ECO:0007669"/>
    <property type="project" value="UniProtKB-KW"/>
</dbReference>
<keyword evidence="3" id="KW-0012">Acyltransferase</keyword>
<dbReference type="InterPro" id="IPR012147">
    <property type="entry name" value="P_Ac_Bu_trans"/>
</dbReference>
<accession>A0A8J8B1U7</accession>
<dbReference type="InterPro" id="IPR002505">
    <property type="entry name" value="PTA_PTB"/>
</dbReference>
<gene>
    <name evidence="5" type="ORF">KCX82_12055</name>
</gene>
<dbReference type="SUPFAM" id="SSF53659">
    <property type="entry name" value="Isocitrate/Isopropylmalate dehydrogenase-like"/>
    <property type="match status" value="1"/>
</dbReference>